<protein>
    <recommendedName>
        <fullName evidence="6">HTH tetR-type domain-containing protein</fullName>
    </recommendedName>
</protein>
<evidence type="ECO:0000256" key="4">
    <source>
        <dbReference type="PROSITE-ProRule" id="PRU00335"/>
    </source>
</evidence>
<dbReference type="InterPro" id="IPR050109">
    <property type="entry name" value="HTH-type_TetR-like_transc_reg"/>
</dbReference>
<dbReference type="GO" id="GO:0003700">
    <property type="term" value="F:DNA-binding transcription factor activity"/>
    <property type="evidence" value="ECO:0007669"/>
    <property type="project" value="TreeGrafter"/>
</dbReference>
<dbReference type="RefSeq" id="WP_024902275.1">
    <property type="nucleotide sequence ID" value="NZ_CADFGU010000001.1"/>
</dbReference>
<dbReference type="InterPro" id="IPR025996">
    <property type="entry name" value="MT1864/Rv1816-like_C"/>
</dbReference>
<keyword evidence="2 4" id="KW-0238">DNA-binding</keyword>
<evidence type="ECO:0000256" key="2">
    <source>
        <dbReference type="ARBA" id="ARBA00023125"/>
    </source>
</evidence>
<dbReference type="SUPFAM" id="SSF46689">
    <property type="entry name" value="Homeodomain-like"/>
    <property type="match status" value="1"/>
</dbReference>
<dbReference type="EMBL" id="LAQU01000009">
    <property type="protein sequence ID" value="KKB63504.1"/>
    <property type="molecule type" value="Genomic_DNA"/>
</dbReference>
<feature type="DNA-binding region" description="H-T-H motif" evidence="4">
    <location>
        <begin position="50"/>
        <end position="69"/>
    </location>
</feature>
<feature type="domain" description="HTH tetR-type" evidence="6">
    <location>
        <begin position="27"/>
        <end position="87"/>
    </location>
</feature>
<dbReference type="InterPro" id="IPR001647">
    <property type="entry name" value="HTH_TetR"/>
</dbReference>
<dbReference type="STRING" id="28092.WM40_10770"/>
<dbReference type="Gene3D" id="1.10.357.10">
    <property type="entry name" value="Tetracycline Repressor, domain 2"/>
    <property type="match status" value="1"/>
</dbReference>
<dbReference type="InterPro" id="IPR036271">
    <property type="entry name" value="Tet_transcr_reg_TetR-rel_C_sf"/>
</dbReference>
<evidence type="ECO:0000313" key="7">
    <source>
        <dbReference type="EMBL" id="KKB63504.1"/>
    </source>
</evidence>
<dbReference type="SUPFAM" id="SSF48498">
    <property type="entry name" value="Tetracyclin repressor-like, C-terminal domain"/>
    <property type="match status" value="1"/>
</dbReference>
<keyword evidence="3" id="KW-0804">Transcription</keyword>
<dbReference type="Pfam" id="PF13305">
    <property type="entry name" value="TetR_C_33"/>
    <property type="match status" value="1"/>
</dbReference>
<proteinExistence type="predicted"/>
<reference evidence="7 8" key="1">
    <citation type="submission" date="2015-03" db="EMBL/GenBank/DDBJ databases">
        <title>Draft Genome Sequence of Burkholderia andropogonis type strain ICMP2807, isolated from Sorghum bicolor.</title>
        <authorList>
            <person name="Lopes-Santos L."/>
            <person name="Castro D.B."/>
            <person name="Ottoboni L.M."/>
            <person name="Park D."/>
            <person name="Weirc B.S."/>
            <person name="Destefano S.A."/>
        </authorList>
    </citation>
    <scope>NUCLEOTIDE SEQUENCE [LARGE SCALE GENOMIC DNA]</scope>
    <source>
        <strain evidence="7 8">ICMP2807</strain>
    </source>
</reference>
<evidence type="ECO:0000256" key="5">
    <source>
        <dbReference type="SAM" id="MobiDB-lite"/>
    </source>
</evidence>
<evidence type="ECO:0000259" key="6">
    <source>
        <dbReference type="PROSITE" id="PS50977"/>
    </source>
</evidence>
<evidence type="ECO:0000256" key="1">
    <source>
        <dbReference type="ARBA" id="ARBA00023015"/>
    </source>
</evidence>
<dbReference type="InterPro" id="IPR009057">
    <property type="entry name" value="Homeodomain-like_sf"/>
</dbReference>
<comment type="caution">
    <text evidence="7">The sequence shown here is derived from an EMBL/GenBank/DDBJ whole genome shotgun (WGS) entry which is preliminary data.</text>
</comment>
<keyword evidence="1" id="KW-0805">Transcription regulation</keyword>
<dbReference type="PANTHER" id="PTHR30055">
    <property type="entry name" value="HTH-TYPE TRANSCRIPTIONAL REGULATOR RUTR"/>
    <property type="match status" value="1"/>
</dbReference>
<gene>
    <name evidence="7" type="ORF">WM40_10770</name>
</gene>
<keyword evidence="8" id="KW-1185">Reference proteome</keyword>
<organism evidence="7 8">
    <name type="scientific">Robbsia andropogonis</name>
    <dbReference type="NCBI Taxonomy" id="28092"/>
    <lineage>
        <taxon>Bacteria</taxon>
        <taxon>Pseudomonadati</taxon>
        <taxon>Pseudomonadota</taxon>
        <taxon>Betaproteobacteria</taxon>
        <taxon>Burkholderiales</taxon>
        <taxon>Burkholderiaceae</taxon>
        <taxon>Robbsia</taxon>
    </lineage>
</organism>
<evidence type="ECO:0000256" key="3">
    <source>
        <dbReference type="ARBA" id="ARBA00023163"/>
    </source>
</evidence>
<dbReference type="PANTHER" id="PTHR30055:SF220">
    <property type="entry name" value="TETR-FAMILY REGULATORY PROTEIN"/>
    <property type="match status" value="1"/>
</dbReference>
<evidence type="ECO:0000313" key="8">
    <source>
        <dbReference type="Proteomes" id="UP000033618"/>
    </source>
</evidence>
<dbReference type="PATRIC" id="fig|28092.6.peg.2538"/>
<feature type="region of interest" description="Disordered" evidence="5">
    <location>
        <begin position="1"/>
        <end position="23"/>
    </location>
</feature>
<dbReference type="Proteomes" id="UP000033618">
    <property type="component" value="Unassembled WGS sequence"/>
</dbReference>
<dbReference type="OrthoDB" id="5293556at2"/>
<dbReference type="AlphaFoldDB" id="A0A0F5K0U1"/>
<accession>A0A0F5K0U1</accession>
<name>A0A0F5K0U1_9BURK</name>
<sequence length="230" mass="24848">MNKPTQGMIATKRRGSTERRERPYHHGALREALLEAAERILARDGIDQLTLRAAAREAGASHAAPKNHFENVAGLLSELAAVGFRRFERRLLDAVQVAETVEEKLAALGRAYVAFAIDHPGLFVLMFRSERLDLQRPSLSAAMTAASSVLRDAVDAHPTVDGTLPIDRAARLVTAWSLAHGFAMLKIDGRLDVITESLPDRGEAMMLLDTILAAGGGRLSNAPVGNGKAR</sequence>
<dbReference type="GO" id="GO:0000976">
    <property type="term" value="F:transcription cis-regulatory region binding"/>
    <property type="evidence" value="ECO:0007669"/>
    <property type="project" value="TreeGrafter"/>
</dbReference>
<dbReference type="PROSITE" id="PS50977">
    <property type="entry name" value="HTH_TETR_2"/>
    <property type="match status" value="1"/>
</dbReference>